<dbReference type="SUPFAM" id="SSF55729">
    <property type="entry name" value="Acyl-CoA N-acyltransferases (Nat)"/>
    <property type="match status" value="1"/>
</dbReference>
<dbReference type="Pfam" id="PF13673">
    <property type="entry name" value="Acetyltransf_10"/>
    <property type="match status" value="1"/>
</dbReference>
<proteinExistence type="predicted"/>
<dbReference type="InterPro" id="IPR016181">
    <property type="entry name" value="Acyl_CoA_acyltransferase"/>
</dbReference>
<name>A0ABQ1JWK4_9PROT</name>
<accession>A0ABQ1JWK4</accession>
<dbReference type="InterPro" id="IPR000182">
    <property type="entry name" value="GNAT_dom"/>
</dbReference>
<evidence type="ECO:0000313" key="3">
    <source>
        <dbReference type="Proteomes" id="UP000628854"/>
    </source>
</evidence>
<sequence length="149" mass="16792">MELMTHRAAGWKIRLRKASDDAQIEAVFRDCLTDFPWRRAHDVELVRLHGLLASNHCLVAHEDHAGIVGFLTLERRKAYVPHLFVHRDWRFCGVGAGLLQVARDMARSPLSLDVDAQNGAALAAYKAMGWYEKVGQVPPREGQRRLSGP</sequence>
<comment type="caution">
    <text evidence="2">The sequence shown here is derived from an EMBL/GenBank/DDBJ whole genome shotgun (WGS) entry which is preliminary data.</text>
</comment>
<protein>
    <recommendedName>
        <fullName evidence="1">N-acetyltransferase domain-containing protein</fullName>
    </recommendedName>
</protein>
<feature type="domain" description="N-acetyltransferase" evidence="1">
    <location>
        <begin position="11"/>
        <end position="149"/>
    </location>
</feature>
<gene>
    <name evidence="2" type="ORF">GCM10011503_27830</name>
</gene>
<evidence type="ECO:0000259" key="1">
    <source>
        <dbReference type="PROSITE" id="PS51186"/>
    </source>
</evidence>
<dbReference type="CDD" id="cd04301">
    <property type="entry name" value="NAT_SF"/>
    <property type="match status" value="1"/>
</dbReference>
<dbReference type="Proteomes" id="UP000628854">
    <property type="component" value="Unassembled WGS sequence"/>
</dbReference>
<evidence type="ECO:0000313" key="2">
    <source>
        <dbReference type="EMBL" id="GGB77479.1"/>
    </source>
</evidence>
<organism evidence="2 3">
    <name type="scientific">Henriciella pelagia</name>
    <dbReference type="NCBI Taxonomy" id="1977912"/>
    <lineage>
        <taxon>Bacteria</taxon>
        <taxon>Pseudomonadati</taxon>
        <taxon>Pseudomonadota</taxon>
        <taxon>Alphaproteobacteria</taxon>
        <taxon>Hyphomonadales</taxon>
        <taxon>Hyphomonadaceae</taxon>
        <taxon>Henriciella</taxon>
    </lineage>
</organism>
<keyword evidence="3" id="KW-1185">Reference proteome</keyword>
<reference evidence="3" key="1">
    <citation type="journal article" date="2019" name="Int. J. Syst. Evol. Microbiol.">
        <title>The Global Catalogue of Microorganisms (GCM) 10K type strain sequencing project: providing services to taxonomists for standard genome sequencing and annotation.</title>
        <authorList>
            <consortium name="The Broad Institute Genomics Platform"/>
            <consortium name="The Broad Institute Genome Sequencing Center for Infectious Disease"/>
            <person name="Wu L."/>
            <person name="Ma J."/>
        </authorList>
    </citation>
    <scope>NUCLEOTIDE SEQUENCE [LARGE SCALE GENOMIC DNA]</scope>
    <source>
        <strain evidence="3">CGMCC 1.15928</strain>
    </source>
</reference>
<dbReference type="PROSITE" id="PS51186">
    <property type="entry name" value="GNAT"/>
    <property type="match status" value="1"/>
</dbReference>
<dbReference type="Gene3D" id="3.40.630.30">
    <property type="match status" value="1"/>
</dbReference>
<dbReference type="EMBL" id="BMKF01000002">
    <property type="protein sequence ID" value="GGB77479.1"/>
    <property type="molecule type" value="Genomic_DNA"/>
</dbReference>